<protein>
    <submittedName>
        <fullName evidence="2">Uncharacterized protein (TIGR03085 family)</fullName>
    </submittedName>
</protein>
<proteinExistence type="predicted"/>
<evidence type="ECO:0000313" key="3">
    <source>
        <dbReference type="Proteomes" id="UP000587527"/>
    </source>
</evidence>
<dbReference type="Pfam" id="PF11716">
    <property type="entry name" value="MDMPI_N"/>
    <property type="match status" value="1"/>
</dbReference>
<feature type="domain" description="Mycothiol-dependent maleylpyruvate isomerase metal-binding" evidence="1">
    <location>
        <begin position="10"/>
        <end position="81"/>
    </location>
</feature>
<organism evidence="2 3">
    <name type="scientific">Allocatelliglobosispora scoriae</name>
    <dbReference type="NCBI Taxonomy" id="643052"/>
    <lineage>
        <taxon>Bacteria</taxon>
        <taxon>Bacillati</taxon>
        <taxon>Actinomycetota</taxon>
        <taxon>Actinomycetes</taxon>
        <taxon>Micromonosporales</taxon>
        <taxon>Micromonosporaceae</taxon>
        <taxon>Allocatelliglobosispora</taxon>
    </lineage>
</organism>
<reference evidence="2 3" key="1">
    <citation type="submission" date="2020-08" db="EMBL/GenBank/DDBJ databases">
        <title>Sequencing the genomes of 1000 actinobacteria strains.</title>
        <authorList>
            <person name="Klenk H.-P."/>
        </authorList>
    </citation>
    <scope>NUCLEOTIDE SEQUENCE [LARGE SCALE GENOMIC DNA]</scope>
    <source>
        <strain evidence="2 3">DSM 45362</strain>
    </source>
</reference>
<dbReference type="AlphaFoldDB" id="A0A841BNT2"/>
<dbReference type="EMBL" id="JACHMN010000002">
    <property type="protein sequence ID" value="MBB5869335.1"/>
    <property type="molecule type" value="Genomic_DNA"/>
</dbReference>
<dbReference type="InterPro" id="IPR017517">
    <property type="entry name" value="Maleyloyr_isom"/>
</dbReference>
<evidence type="ECO:0000259" key="1">
    <source>
        <dbReference type="Pfam" id="PF11716"/>
    </source>
</evidence>
<dbReference type="InterPro" id="IPR024344">
    <property type="entry name" value="MDMPI_metal-binding"/>
</dbReference>
<keyword evidence="3" id="KW-1185">Reference proteome</keyword>
<dbReference type="NCBIfam" id="TIGR03085">
    <property type="entry name" value="TIGR03085 family metal-binding protein"/>
    <property type="match status" value="1"/>
</dbReference>
<dbReference type="Proteomes" id="UP000587527">
    <property type="component" value="Unassembled WGS sequence"/>
</dbReference>
<evidence type="ECO:0000313" key="2">
    <source>
        <dbReference type="EMBL" id="MBB5869335.1"/>
    </source>
</evidence>
<gene>
    <name evidence="2" type="ORF">F4553_002714</name>
</gene>
<dbReference type="NCBIfam" id="TIGR03083">
    <property type="entry name" value="maleylpyruvate isomerase family mycothiol-dependent enzyme"/>
    <property type="match status" value="1"/>
</dbReference>
<comment type="caution">
    <text evidence="2">The sequence shown here is derived from an EMBL/GenBank/DDBJ whole genome shotgun (WGS) entry which is preliminary data.</text>
</comment>
<dbReference type="GO" id="GO:0046872">
    <property type="term" value="F:metal ion binding"/>
    <property type="evidence" value="ECO:0007669"/>
    <property type="project" value="InterPro"/>
</dbReference>
<accession>A0A841BNT2</accession>
<dbReference type="SUPFAM" id="SSF109854">
    <property type="entry name" value="DinB/YfiT-like putative metalloenzymes"/>
    <property type="match status" value="1"/>
</dbReference>
<name>A0A841BNT2_9ACTN</name>
<dbReference type="InterPro" id="IPR017519">
    <property type="entry name" value="CHP03085"/>
</dbReference>
<sequence length="209" mass="23132">MTGPARIERLALADLLTDVGPDAPTLCEGWTTRDLAAHLILRERHPVAAAGIAFPRLRERTARHQAKVARRDFTKLLHDLRRPPVWSLLSNPLLDEAVNVNEMFVHHEDVRRAQPGWSPRTLSPQLQAELFSRVRKTARLFLRKLPLSVVLDAPRHGVIEAGGGGPAVKVTGDPAELALFIYGRQQVSKVEITGDPAGVERLRNARLGV</sequence>
<dbReference type="InterPro" id="IPR034660">
    <property type="entry name" value="DinB/YfiT-like"/>
</dbReference>